<evidence type="ECO:0000313" key="2">
    <source>
        <dbReference type="Proteomes" id="UP000544122"/>
    </source>
</evidence>
<evidence type="ECO:0000313" key="1">
    <source>
        <dbReference type="EMBL" id="NOJ42077.1"/>
    </source>
</evidence>
<comment type="caution">
    <text evidence="1">The sequence shown here is derived from an EMBL/GenBank/DDBJ whole genome shotgun (WGS) entry which is preliminary data.</text>
</comment>
<proteinExistence type="predicted"/>
<dbReference type="PANTHER" id="PTHR11803">
    <property type="entry name" value="2-IMINOBUTANOATE/2-IMINOPROPANOATE DEAMINASE RIDA"/>
    <property type="match status" value="1"/>
</dbReference>
<dbReference type="SUPFAM" id="SSF55298">
    <property type="entry name" value="YjgF-like"/>
    <property type="match status" value="1"/>
</dbReference>
<dbReference type="AlphaFoldDB" id="A0A7Y4LX34"/>
<dbReference type="GO" id="GO:0005829">
    <property type="term" value="C:cytosol"/>
    <property type="evidence" value="ECO:0007669"/>
    <property type="project" value="TreeGrafter"/>
</dbReference>
<dbReference type="GO" id="GO:0019239">
    <property type="term" value="F:deaminase activity"/>
    <property type="evidence" value="ECO:0007669"/>
    <property type="project" value="TreeGrafter"/>
</dbReference>
<dbReference type="Gene3D" id="3.30.1330.40">
    <property type="entry name" value="RutC-like"/>
    <property type="match status" value="1"/>
</dbReference>
<dbReference type="RefSeq" id="WP_171581336.1">
    <property type="nucleotide sequence ID" value="NZ_JAAVLX010000007.1"/>
</dbReference>
<sequence>MHIRRINAETVTVPTTGYSQALEVSGHTRLLFVSGQIPLGVDGTVPDGFEAQCRLAWRNVEAQLKAAGMTLDNLVMHRTYLADRQYALLNRSVRNEVLGGRETALTVVIAGIFDEEWLLEIEAVAAD</sequence>
<protein>
    <submittedName>
        <fullName evidence="1">RidA family protein</fullName>
    </submittedName>
</protein>
<name>A0A7Y4LX34_9BRAD</name>
<gene>
    <name evidence="1" type="ORF">HCN58_21210</name>
</gene>
<dbReference type="InterPro" id="IPR006175">
    <property type="entry name" value="YjgF/YER057c/UK114"/>
</dbReference>
<reference evidence="1 2" key="1">
    <citation type="submission" date="2020-03" db="EMBL/GenBank/DDBJ databases">
        <title>Bradyrhizobium diversity isolated from nodules of Indigofera sp.</title>
        <authorList>
            <person name="Klepa M."/>
            <person name="Helene L."/>
            <person name="Hungria M."/>
        </authorList>
    </citation>
    <scope>NUCLEOTIDE SEQUENCE [LARGE SCALE GENOMIC DNA]</scope>
    <source>
        <strain evidence="1 2">WSM 1791</strain>
    </source>
</reference>
<dbReference type="InterPro" id="IPR035959">
    <property type="entry name" value="RutC-like_sf"/>
</dbReference>
<dbReference type="EMBL" id="JAAVLX010000007">
    <property type="protein sequence ID" value="NOJ42077.1"/>
    <property type="molecule type" value="Genomic_DNA"/>
</dbReference>
<dbReference type="Pfam" id="PF01042">
    <property type="entry name" value="Ribonuc_L-PSP"/>
    <property type="match status" value="1"/>
</dbReference>
<dbReference type="Proteomes" id="UP000544122">
    <property type="component" value="Unassembled WGS sequence"/>
</dbReference>
<dbReference type="CDD" id="cd00448">
    <property type="entry name" value="YjgF_YER057c_UK114_family"/>
    <property type="match status" value="1"/>
</dbReference>
<keyword evidence="2" id="KW-1185">Reference proteome</keyword>
<accession>A0A7Y4LX34</accession>
<dbReference type="PANTHER" id="PTHR11803:SF44">
    <property type="entry name" value="RUTC FAMILY PROTEIN YJGH"/>
    <property type="match status" value="1"/>
</dbReference>
<organism evidence="1 2">
    <name type="scientific">Bradyrhizobium australiense</name>
    <dbReference type="NCBI Taxonomy" id="2721161"/>
    <lineage>
        <taxon>Bacteria</taxon>
        <taxon>Pseudomonadati</taxon>
        <taxon>Pseudomonadota</taxon>
        <taxon>Alphaproteobacteria</taxon>
        <taxon>Hyphomicrobiales</taxon>
        <taxon>Nitrobacteraceae</taxon>
        <taxon>Bradyrhizobium</taxon>
    </lineage>
</organism>